<gene>
    <name evidence="2" type="ORF">OKIOD_LOCUS9287</name>
</gene>
<feature type="compositionally biased region" description="Acidic residues" evidence="1">
    <location>
        <begin position="61"/>
        <end position="74"/>
    </location>
</feature>
<reference evidence="2 3" key="1">
    <citation type="submission" date="2021-04" db="EMBL/GenBank/DDBJ databases">
        <authorList>
            <person name="Bliznina A."/>
        </authorList>
    </citation>
    <scope>NUCLEOTIDE SEQUENCE [LARGE SCALE GENOMIC DNA]</scope>
</reference>
<name>A0ABN7SK40_OIKDI</name>
<accession>A0ABN7SK40</accession>
<dbReference type="EMBL" id="OU015566">
    <property type="protein sequence ID" value="CAG5102907.1"/>
    <property type="molecule type" value="Genomic_DNA"/>
</dbReference>
<sequence>MVATEGKYWSLTQLEKRESAPIFEEEKMPRMMMGNALVIKTARANRQAVKPMSAFRRTPAEEDTDPDPWVDELINEIGNQQKEEEEMREKERKRVKQDERRSRRQVSYEPDVPISGEQPEISVFHPVSRKDNPSMNSSSGFQNKRVVKTTTIFGIDCMKDRTTHIEEYAY</sequence>
<feature type="compositionally biased region" description="Basic and acidic residues" evidence="1">
    <location>
        <begin position="81"/>
        <end position="101"/>
    </location>
</feature>
<keyword evidence="3" id="KW-1185">Reference proteome</keyword>
<organism evidence="2 3">
    <name type="scientific">Oikopleura dioica</name>
    <name type="common">Tunicate</name>
    <dbReference type="NCBI Taxonomy" id="34765"/>
    <lineage>
        <taxon>Eukaryota</taxon>
        <taxon>Metazoa</taxon>
        <taxon>Chordata</taxon>
        <taxon>Tunicata</taxon>
        <taxon>Appendicularia</taxon>
        <taxon>Copelata</taxon>
        <taxon>Oikopleuridae</taxon>
        <taxon>Oikopleura</taxon>
    </lineage>
</organism>
<protein>
    <submittedName>
        <fullName evidence="2">Oidioi.mRNA.OKI2018_I69.chr1.g522.t1.cds</fullName>
    </submittedName>
</protein>
<proteinExistence type="predicted"/>
<evidence type="ECO:0000256" key="1">
    <source>
        <dbReference type="SAM" id="MobiDB-lite"/>
    </source>
</evidence>
<evidence type="ECO:0000313" key="3">
    <source>
        <dbReference type="Proteomes" id="UP001158576"/>
    </source>
</evidence>
<feature type="region of interest" description="Disordered" evidence="1">
    <location>
        <begin position="47"/>
        <end position="121"/>
    </location>
</feature>
<evidence type="ECO:0000313" key="2">
    <source>
        <dbReference type="EMBL" id="CAG5102907.1"/>
    </source>
</evidence>
<dbReference type="Proteomes" id="UP001158576">
    <property type="component" value="Chromosome 1"/>
</dbReference>